<feature type="region of interest" description="Disordered" evidence="1">
    <location>
        <begin position="332"/>
        <end position="448"/>
    </location>
</feature>
<keyword evidence="2" id="KW-0812">Transmembrane</keyword>
<keyword evidence="4" id="KW-1185">Reference proteome</keyword>
<protein>
    <submittedName>
        <fullName evidence="3">Uncharacterized protein</fullName>
    </submittedName>
</protein>
<feature type="transmembrane region" description="Helical" evidence="2">
    <location>
        <begin position="12"/>
        <end position="40"/>
    </location>
</feature>
<organism evidence="3 4">
    <name type="scientific">Patiria miniata</name>
    <name type="common">Bat star</name>
    <name type="synonym">Asterina miniata</name>
    <dbReference type="NCBI Taxonomy" id="46514"/>
    <lineage>
        <taxon>Eukaryota</taxon>
        <taxon>Metazoa</taxon>
        <taxon>Echinodermata</taxon>
        <taxon>Eleutherozoa</taxon>
        <taxon>Asterozoa</taxon>
        <taxon>Asteroidea</taxon>
        <taxon>Valvatacea</taxon>
        <taxon>Valvatida</taxon>
        <taxon>Asterinidae</taxon>
        <taxon>Patiria</taxon>
    </lineage>
</organism>
<evidence type="ECO:0000256" key="1">
    <source>
        <dbReference type="SAM" id="MobiDB-lite"/>
    </source>
</evidence>
<keyword evidence="2" id="KW-1133">Transmembrane helix</keyword>
<sequence length="633" mass="71453">MMWGRLQSTILPICILLLHTVIFVQSAGVSALAWIVLFLWDATGRRYPTIKSSGITSIYWLVITVPSPLRTCCFRSRLPWSHRIGALQVLAGLWLLVRLMEPHLVSKANMAATSGFRMVAYYFDVSILFQNKVTTQRTLQDVATLDFNLLWGYASPNHNHSNNVRGKKSHLQSHCKNNEVVDMETDEVDVEEDMETDASAEDVTDVDYDDTDSMEIDEYAEVVSMEVDFSDCDDAGIAMGIDDDDETDMDVDLHEDEIMEWEEPWRIRGGWDRTGFEIEPDHIFIRQPLYKTWSCADVKTEPMDWEENITEAGWKWLNFSFTLNEKSVPRPAASSAAHIPRKTPYPGSTPPPPTLSPRVDDRVEPNPSLSATTRDRYLTSAGDAKQSERRNHPTQSLGLGGPSALGDHTNTKPTEPCNRGAHSRKRSRHSVSKVAIQGRHSSHKRRQELRHMASRCVLATLEAERAKRGEKVSEGIKLARPRVRQNHETTKLIRALAELGLREYKISSSSDAQLTYKASDRKYAKMTQGLAKCSMKNKPNRGLTMPSNCRQPASAGNIPEEQQTREVDKLDRLHRSSGLMNLANSSSQAQDVNNDVIKQRHGEAGDGPACTNRYRMKRTTRRTFLQFSGRADL</sequence>
<name>A0A914AS25_PATMI</name>
<reference evidence="3" key="1">
    <citation type="submission" date="2022-11" db="UniProtKB">
        <authorList>
            <consortium name="EnsemblMetazoa"/>
        </authorList>
    </citation>
    <scope>IDENTIFICATION</scope>
</reference>
<keyword evidence="2" id="KW-0472">Membrane</keyword>
<dbReference type="RefSeq" id="XP_038066453.1">
    <property type="nucleotide sequence ID" value="XM_038210525.1"/>
</dbReference>
<dbReference type="OrthoDB" id="10636747at2759"/>
<evidence type="ECO:0000256" key="2">
    <source>
        <dbReference type="SAM" id="Phobius"/>
    </source>
</evidence>
<dbReference type="AlphaFoldDB" id="A0A914AS25"/>
<accession>A0A914AS25</accession>
<evidence type="ECO:0000313" key="3">
    <source>
        <dbReference type="EnsemblMetazoa" id="XP_038066453.1"/>
    </source>
</evidence>
<evidence type="ECO:0000313" key="4">
    <source>
        <dbReference type="Proteomes" id="UP000887568"/>
    </source>
</evidence>
<dbReference type="OMA" id="MEWEEPW"/>
<dbReference type="GeneID" id="119736510"/>
<proteinExistence type="predicted"/>
<dbReference type="EnsemblMetazoa" id="XM_038210525.1">
    <property type="protein sequence ID" value="XP_038066453.1"/>
    <property type="gene ID" value="LOC119736510"/>
</dbReference>
<feature type="compositionally biased region" description="Basic residues" evidence="1">
    <location>
        <begin position="421"/>
        <end position="431"/>
    </location>
</feature>
<dbReference type="Proteomes" id="UP000887568">
    <property type="component" value="Unplaced"/>
</dbReference>
<feature type="region of interest" description="Disordered" evidence="1">
    <location>
        <begin position="534"/>
        <end position="564"/>
    </location>
</feature>